<dbReference type="AlphaFoldDB" id="A0A1E3P8E6"/>
<dbReference type="GO" id="GO:0060261">
    <property type="term" value="P:positive regulation of transcription initiation by RNA polymerase II"/>
    <property type="evidence" value="ECO:0007669"/>
    <property type="project" value="EnsemblFungi"/>
</dbReference>
<dbReference type="Gene3D" id="2.40.320.10">
    <property type="entry name" value="Hypothetical Protein Pfu-838710-001"/>
    <property type="match status" value="1"/>
</dbReference>
<keyword evidence="5 8" id="KW-0804">Transcription</keyword>
<evidence type="ECO:0000256" key="7">
    <source>
        <dbReference type="ARBA" id="ARBA00032012"/>
    </source>
</evidence>
<dbReference type="GO" id="GO:0051123">
    <property type="term" value="P:RNA polymerase II preinitiation complex assembly"/>
    <property type="evidence" value="ECO:0007669"/>
    <property type="project" value="EnsemblFungi"/>
</dbReference>
<comment type="function">
    <text evidence="8">Component of the Mediator complex, a coactivator involved in the regulated transcription of nearly all RNA polymerase II-dependent genes. Mediator functions as a bridge to convey information from gene-specific regulatory proteins to the basal RNA polymerase II transcription machinery. Mediator is recruited to promoters by direct interactions with regulatory proteins and serves as a scaffold for the assembly of a functional preinitiation complex with RNA polymerase II and the general transcription factors.</text>
</comment>
<dbReference type="PANTHER" id="PTHR13321">
    <property type="entry name" value="MEDIATOR OF RNA POLYMERASE II TRANSCRIPTION, SUBUNIT 18"/>
    <property type="match status" value="1"/>
</dbReference>
<accession>A0A1E3P8E6</accession>
<dbReference type="Pfam" id="PF09637">
    <property type="entry name" value="Med18"/>
    <property type="match status" value="1"/>
</dbReference>
<evidence type="ECO:0000313" key="10">
    <source>
        <dbReference type="Proteomes" id="UP000094112"/>
    </source>
</evidence>
<sequence length="220" mass="25201">MVQQLSLFASIPKSQYNLTIASLATLTGFQPSQFQSYNLICSPKTIVKYEPNSKNAQYEQYKIIMKSPFNEDEDDPKGSKEWIMQVNDIPSAGKRKINIQSLLESNIQLNSNQTIEESLGDLGYKIESDYVLKGERFFHQNNITIEIFQILLKKEDGQWSVLNDDGFVIKTFINVEKSTDIENLQKSSQILLNLKNELQGLIELDIPDRNSMDSRIGLRK</sequence>
<evidence type="ECO:0000256" key="2">
    <source>
        <dbReference type="ARBA" id="ARBA00009814"/>
    </source>
</evidence>
<keyword evidence="10" id="KW-1185">Reference proteome</keyword>
<evidence type="ECO:0000256" key="1">
    <source>
        <dbReference type="ARBA" id="ARBA00004123"/>
    </source>
</evidence>
<keyword evidence="8" id="KW-0010">Activator</keyword>
<dbReference type="GO" id="GO:0003713">
    <property type="term" value="F:transcription coactivator activity"/>
    <property type="evidence" value="ECO:0007669"/>
    <property type="project" value="EnsemblFungi"/>
</dbReference>
<dbReference type="InterPro" id="IPR019095">
    <property type="entry name" value="Mediator_Med18"/>
</dbReference>
<dbReference type="GO" id="GO:0034605">
    <property type="term" value="P:cellular response to heat"/>
    <property type="evidence" value="ECO:0007669"/>
    <property type="project" value="EnsemblFungi"/>
</dbReference>
<comment type="similarity">
    <text evidence="2 8">Belongs to the Mediator complex subunit 18 family.</text>
</comment>
<dbReference type="GO" id="GO:0070847">
    <property type="term" value="C:core mediator complex"/>
    <property type="evidence" value="ECO:0007669"/>
    <property type="project" value="EnsemblFungi"/>
</dbReference>
<dbReference type="GO" id="GO:0000979">
    <property type="term" value="F:RNA polymerase II core promoter sequence-specific DNA binding"/>
    <property type="evidence" value="ECO:0007669"/>
    <property type="project" value="EnsemblFungi"/>
</dbReference>
<evidence type="ECO:0000313" key="9">
    <source>
        <dbReference type="EMBL" id="ODQ61679.1"/>
    </source>
</evidence>
<dbReference type="GO" id="GO:0006369">
    <property type="term" value="P:termination of RNA polymerase II transcription"/>
    <property type="evidence" value="ECO:0007669"/>
    <property type="project" value="EnsemblFungi"/>
</dbReference>
<name>A0A1E3P8E6_WICAA</name>
<dbReference type="GO" id="GO:0016592">
    <property type="term" value="C:mediator complex"/>
    <property type="evidence" value="ECO:0007669"/>
    <property type="project" value="InterPro"/>
</dbReference>
<protein>
    <recommendedName>
        <fullName evidence="3 8">Mediator of RNA polymerase II transcription subunit 18</fullName>
    </recommendedName>
    <alternativeName>
        <fullName evidence="7 8">Mediator complex subunit 18</fullName>
    </alternativeName>
</protein>
<gene>
    <name evidence="8" type="primary">MED18</name>
    <name evidence="9" type="ORF">WICANDRAFT_75884</name>
</gene>
<reference evidence="9 10" key="1">
    <citation type="journal article" date="2016" name="Proc. Natl. Acad. Sci. U.S.A.">
        <title>Comparative genomics of biotechnologically important yeasts.</title>
        <authorList>
            <person name="Riley R."/>
            <person name="Haridas S."/>
            <person name="Wolfe K.H."/>
            <person name="Lopes M.R."/>
            <person name="Hittinger C.T."/>
            <person name="Goeker M."/>
            <person name="Salamov A.A."/>
            <person name="Wisecaver J.H."/>
            <person name="Long T.M."/>
            <person name="Calvey C.H."/>
            <person name="Aerts A.L."/>
            <person name="Barry K.W."/>
            <person name="Choi C."/>
            <person name="Clum A."/>
            <person name="Coughlan A.Y."/>
            <person name="Deshpande S."/>
            <person name="Douglass A.P."/>
            <person name="Hanson S.J."/>
            <person name="Klenk H.-P."/>
            <person name="LaButti K.M."/>
            <person name="Lapidus A."/>
            <person name="Lindquist E.A."/>
            <person name="Lipzen A.M."/>
            <person name="Meier-Kolthoff J.P."/>
            <person name="Ohm R.A."/>
            <person name="Otillar R.P."/>
            <person name="Pangilinan J.L."/>
            <person name="Peng Y."/>
            <person name="Rokas A."/>
            <person name="Rosa C.A."/>
            <person name="Scheuner C."/>
            <person name="Sibirny A.A."/>
            <person name="Slot J.C."/>
            <person name="Stielow J.B."/>
            <person name="Sun H."/>
            <person name="Kurtzman C.P."/>
            <person name="Blackwell M."/>
            <person name="Grigoriev I.V."/>
            <person name="Jeffries T.W."/>
        </authorList>
    </citation>
    <scope>NUCLEOTIDE SEQUENCE [LARGE SCALE GENOMIC DNA]</scope>
    <source>
        <strain evidence="10">ATCC 58044 / CBS 1984 / NCYC 433 / NRRL Y-366-8</strain>
    </source>
</reference>
<dbReference type="EMBL" id="KV454208">
    <property type="protein sequence ID" value="ODQ61679.1"/>
    <property type="molecule type" value="Genomic_DNA"/>
</dbReference>
<comment type="subunit">
    <text evidence="8">Component of the Mediator complex.</text>
</comment>
<dbReference type="OrthoDB" id="5348092at2759"/>
<dbReference type="Proteomes" id="UP000094112">
    <property type="component" value="Unassembled WGS sequence"/>
</dbReference>
<dbReference type="GO" id="GO:0001113">
    <property type="term" value="P:transcription open complex formation at RNA polymerase II promoter"/>
    <property type="evidence" value="ECO:0007669"/>
    <property type="project" value="EnsemblFungi"/>
</dbReference>
<dbReference type="GO" id="GO:0032968">
    <property type="term" value="P:positive regulation of transcription elongation by RNA polymerase II"/>
    <property type="evidence" value="ECO:0007669"/>
    <property type="project" value="EnsemblFungi"/>
</dbReference>
<evidence type="ECO:0000256" key="8">
    <source>
        <dbReference type="RuleBase" id="RU364150"/>
    </source>
</evidence>
<keyword evidence="4 8" id="KW-0805">Transcription regulation</keyword>
<dbReference type="STRING" id="683960.A0A1E3P8E6"/>
<evidence type="ECO:0000256" key="6">
    <source>
        <dbReference type="ARBA" id="ARBA00023242"/>
    </source>
</evidence>
<proteinExistence type="inferred from homology"/>
<evidence type="ECO:0000256" key="4">
    <source>
        <dbReference type="ARBA" id="ARBA00023015"/>
    </source>
</evidence>
<keyword evidence="6 8" id="KW-0539">Nucleus</keyword>
<comment type="subcellular location">
    <subcellularLocation>
        <location evidence="1 8">Nucleus</location>
    </subcellularLocation>
</comment>
<evidence type="ECO:0000256" key="3">
    <source>
        <dbReference type="ARBA" id="ARBA00019612"/>
    </source>
</evidence>
<dbReference type="PANTHER" id="PTHR13321:SF2">
    <property type="entry name" value="MEDIATOR OF RNA POLYMERASE II TRANSCRIPTION SUBUNIT 18"/>
    <property type="match status" value="1"/>
</dbReference>
<organism evidence="9 10">
    <name type="scientific">Wickerhamomyces anomalus (strain ATCC 58044 / CBS 1984 / NCYC 433 / NRRL Y-366-8)</name>
    <name type="common">Yeast</name>
    <name type="synonym">Hansenula anomala</name>
    <dbReference type="NCBI Taxonomy" id="683960"/>
    <lineage>
        <taxon>Eukaryota</taxon>
        <taxon>Fungi</taxon>
        <taxon>Dikarya</taxon>
        <taxon>Ascomycota</taxon>
        <taxon>Saccharomycotina</taxon>
        <taxon>Saccharomycetes</taxon>
        <taxon>Phaffomycetales</taxon>
        <taxon>Wickerhamomycetaceae</taxon>
        <taxon>Wickerhamomyces</taxon>
    </lineage>
</organism>
<evidence type="ECO:0000256" key="5">
    <source>
        <dbReference type="ARBA" id="ARBA00023163"/>
    </source>
</evidence>